<keyword evidence="2" id="KW-1185">Reference proteome</keyword>
<evidence type="ECO:0000313" key="1">
    <source>
        <dbReference type="EMBL" id="KAJ2982475.1"/>
    </source>
</evidence>
<dbReference type="EMBL" id="JANJQO010000074">
    <property type="protein sequence ID" value="KAJ2982475.1"/>
    <property type="molecule type" value="Genomic_DNA"/>
</dbReference>
<comment type="caution">
    <text evidence="1">The sequence shown here is derived from an EMBL/GenBank/DDBJ whole genome shotgun (WGS) entry which is preliminary data.</text>
</comment>
<sequence>MHKAGIALLLAGLAAPTALAAGVVTSCAASTQSGIGGIIGNKFLITINGASDPHNNLCGTISNWLTLETNIVHFDPPININIDGLSCDTTKQPDPFKTVFLNVILDKHSPSDQLSAFKSALFDTFNNDPAFGGNLPEFNCDLSDTIA</sequence>
<organism evidence="1 2">
    <name type="scientific">Zarea fungicola</name>
    <dbReference type="NCBI Taxonomy" id="93591"/>
    <lineage>
        <taxon>Eukaryota</taxon>
        <taxon>Fungi</taxon>
        <taxon>Dikarya</taxon>
        <taxon>Ascomycota</taxon>
        <taxon>Pezizomycotina</taxon>
        <taxon>Sordariomycetes</taxon>
        <taxon>Hypocreomycetidae</taxon>
        <taxon>Hypocreales</taxon>
        <taxon>Cordycipitaceae</taxon>
        <taxon>Zarea</taxon>
    </lineage>
</organism>
<gene>
    <name evidence="1" type="ORF">NQ176_g1368</name>
</gene>
<protein>
    <submittedName>
        <fullName evidence="1">Uncharacterized protein</fullName>
    </submittedName>
</protein>
<name>A0ACC1NT35_9HYPO</name>
<evidence type="ECO:0000313" key="2">
    <source>
        <dbReference type="Proteomes" id="UP001143910"/>
    </source>
</evidence>
<reference evidence="1" key="1">
    <citation type="submission" date="2022-08" db="EMBL/GenBank/DDBJ databases">
        <title>Genome Sequence of Lecanicillium fungicola.</title>
        <authorList>
            <person name="Buettner E."/>
        </authorList>
    </citation>
    <scope>NUCLEOTIDE SEQUENCE</scope>
    <source>
        <strain evidence="1">Babe33</strain>
    </source>
</reference>
<dbReference type="Proteomes" id="UP001143910">
    <property type="component" value="Unassembled WGS sequence"/>
</dbReference>
<proteinExistence type="predicted"/>
<accession>A0ACC1NT35</accession>